<dbReference type="AlphaFoldDB" id="A0A839G8P5"/>
<evidence type="ECO:0000313" key="1">
    <source>
        <dbReference type="EMBL" id="MBA9075814.1"/>
    </source>
</evidence>
<comment type="caution">
    <text evidence="1">The sequence shown here is derived from an EMBL/GenBank/DDBJ whole genome shotgun (WGS) entry which is preliminary data.</text>
</comment>
<protein>
    <submittedName>
        <fullName evidence="1">Uncharacterized protein</fullName>
    </submittedName>
</protein>
<organism evidence="1 2">
    <name type="scientific">Rufibacter quisquiliarum</name>
    <dbReference type="NCBI Taxonomy" id="1549639"/>
    <lineage>
        <taxon>Bacteria</taxon>
        <taxon>Pseudomonadati</taxon>
        <taxon>Bacteroidota</taxon>
        <taxon>Cytophagia</taxon>
        <taxon>Cytophagales</taxon>
        <taxon>Hymenobacteraceae</taxon>
        <taxon>Rufibacter</taxon>
    </lineage>
</organism>
<evidence type="ECO:0000313" key="2">
    <source>
        <dbReference type="Proteomes" id="UP000563094"/>
    </source>
</evidence>
<gene>
    <name evidence="1" type="ORF">FHS90_000511</name>
</gene>
<sequence>MQEKGVKTFIACLLYVFASNKASSVFGLFFRKQPKNVATSERLRQKFNR</sequence>
<reference evidence="1 2" key="1">
    <citation type="submission" date="2020-08" db="EMBL/GenBank/DDBJ databases">
        <title>Genomic Encyclopedia of Type Strains, Phase IV (KMG-IV): sequencing the most valuable type-strain genomes for metagenomic binning, comparative biology and taxonomic classification.</title>
        <authorList>
            <person name="Goeker M."/>
        </authorList>
    </citation>
    <scope>NUCLEOTIDE SEQUENCE [LARGE SCALE GENOMIC DNA]</scope>
    <source>
        <strain evidence="1 2">DSM 29854</strain>
    </source>
</reference>
<proteinExistence type="predicted"/>
<accession>A0A839G8P5</accession>
<keyword evidence="2" id="KW-1185">Reference proteome</keyword>
<dbReference type="Proteomes" id="UP000563094">
    <property type="component" value="Unassembled WGS sequence"/>
</dbReference>
<name>A0A839G8P5_9BACT</name>
<dbReference type="EMBL" id="JACJIQ010000001">
    <property type="protein sequence ID" value="MBA9075814.1"/>
    <property type="molecule type" value="Genomic_DNA"/>
</dbReference>